<gene>
    <name evidence="1" type="ORF">CIP107547_00481</name>
</gene>
<evidence type="ECO:0000313" key="2">
    <source>
        <dbReference type="Proteomes" id="UP000480222"/>
    </source>
</evidence>
<accession>A0A1X4M7K5</accession>
<evidence type="ECO:0000313" key="1">
    <source>
        <dbReference type="EMBL" id="CAB0585795.1"/>
    </source>
</evidence>
<evidence type="ECO:0008006" key="3">
    <source>
        <dbReference type="Google" id="ProtNLM"/>
    </source>
</evidence>
<proteinExistence type="predicted"/>
<dbReference type="InterPro" id="IPR021373">
    <property type="entry name" value="DUF2993"/>
</dbReference>
<dbReference type="AlphaFoldDB" id="A0A1X4M7K5"/>
<organism evidence="1 2">
    <name type="scientific">Corynebacterium diphtheriae</name>
    <dbReference type="NCBI Taxonomy" id="1717"/>
    <lineage>
        <taxon>Bacteria</taxon>
        <taxon>Bacillati</taxon>
        <taxon>Actinomycetota</taxon>
        <taxon>Actinomycetes</taxon>
        <taxon>Mycobacteriales</taxon>
        <taxon>Corynebacteriaceae</taxon>
        <taxon>Corynebacterium</taxon>
    </lineage>
</organism>
<dbReference type="EMBL" id="CADDAV010000008">
    <property type="protein sequence ID" value="CAB0585795.1"/>
    <property type="molecule type" value="Genomic_DNA"/>
</dbReference>
<dbReference type="RefSeq" id="WP_014301347.1">
    <property type="nucleotide sequence ID" value="NZ_CAJDYT010000007.1"/>
</dbReference>
<comment type="caution">
    <text evidence="1">The sequence shown here is derived from an EMBL/GenBank/DDBJ whole genome shotgun (WGS) entry which is preliminary data.</text>
</comment>
<dbReference type="Proteomes" id="UP000480222">
    <property type="component" value="Unassembled WGS sequence"/>
</dbReference>
<name>A0A1X4M7K5_CORDP</name>
<reference evidence="1 2" key="1">
    <citation type="submission" date="2020-02" db="EMBL/GenBank/DDBJ databases">
        <authorList>
            <person name="Brisse S."/>
        </authorList>
    </citation>
    <scope>NUCLEOTIDE SEQUENCE [LARGE SCALE GENOMIC DNA]</scope>
    <source>
        <strain evidence="1">CIP107547</strain>
    </source>
</reference>
<dbReference type="Pfam" id="PF11209">
    <property type="entry name" value="LmeA"/>
    <property type="match status" value="1"/>
</dbReference>
<sequence length="247" mass="25849">MADVTTTKGSRVGKVSLIIALIVVILLAVAEFGLRAMMSQQLKESTSPEASISFGASPLLVGIATKNLPSVTIDTPEMGESPRSHITMKNLDIHNSDAPIAEQLELETTLSDAYLLAAMQKGLAENTAPKPAAGELDLGSLLQSIVKVTAVTTQPAEKTITIEFTNGAASLQLKPVVDNGSLGFEAVNANLLGFDLPQSVSDALTQQLSKQAGDSLHNMTISNVDVIDGGMNLTLNGNNVNLAELEN</sequence>
<dbReference type="OMA" id="TCMADQF"/>
<protein>
    <recommendedName>
        <fullName evidence="3">DUF2993 domain-containing protein</fullName>
    </recommendedName>
</protein>